<sequence length="201" mass="22038">ESVLNAPIYSDWNGLRLRCRVTDGANQVACSNEATVTIVKPLEITSQPKSVSGQVGTPISMSVTASGENLSYQWEYYDVNSGSWKDYIGQTESVLNAPIYSDWNGLRLRCRVTDGANQVACSNEATVTIVKPLEITSQPKSVSGQVGTPISMSVTASGENLSYQWEYYDVNSGSWKDYIGQTESVLNAPIYSDWNGLRLRC</sequence>
<dbReference type="RefSeq" id="WP_330663896.1">
    <property type="nucleotide sequence ID" value="NZ_JAJCJQ010000105.1"/>
</dbReference>
<proteinExistence type="predicted"/>
<evidence type="ECO:0008006" key="3">
    <source>
        <dbReference type="Google" id="ProtNLM"/>
    </source>
</evidence>
<gene>
    <name evidence="1" type="ORF">LIZ82_16785</name>
</gene>
<dbReference type="EMBL" id="JAJCJQ010000105">
    <property type="protein sequence ID" value="MCB6962517.1"/>
    <property type="molecule type" value="Genomic_DNA"/>
</dbReference>
<organism evidence="1 2">
    <name type="scientific">Agathobacter rectalis</name>
    <dbReference type="NCBI Taxonomy" id="39491"/>
    <lineage>
        <taxon>Bacteria</taxon>
        <taxon>Bacillati</taxon>
        <taxon>Bacillota</taxon>
        <taxon>Clostridia</taxon>
        <taxon>Lachnospirales</taxon>
        <taxon>Lachnospiraceae</taxon>
        <taxon>Agathobacter</taxon>
    </lineage>
</organism>
<dbReference type="AlphaFoldDB" id="A0AAW4UQH0"/>
<reference evidence="1" key="1">
    <citation type="submission" date="2021-10" db="EMBL/GenBank/DDBJ databases">
        <title>Collection of gut derived symbiotic bacterial strains cultured from healthy donors.</title>
        <authorList>
            <person name="Lin H."/>
            <person name="Littmann E."/>
            <person name="Kohout C."/>
            <person name="Pamer E.G."/>
        </authorList>
    </citation>
    <scope>NUCLEOTIDE SEQUENCE</scope>
    <source>
        <strain evidence="1">DFI.7.28A</strain>
    </source>
</reference>
<evidence type="ECO:0000313" key="1">
    <source>
        <dbReference type="EMBL" id="MCB6962517.1"/>
    </source>
</evidence>
<feature type="non-terminal residue" evidence="1">
    <location>
        <position position="1"/>
    </location>
</feature>
<comment type="caution">
    <text evidence="1">The sequence shown here is derived from an EMBL/GenBank/DDBJ whole genome shotgun (WGS) entry which is preliminary data.</text>
</comment>
<protein>
    <recommendedName>
        <fullName evidence="3">Ig-like domain-containing protein</fullName>
    </recommendedName>
</protein>
<feature type="non-terminal residue" evidence="1">
    <location>
        <position position="201"/>
    </location>
</feature>
<name>A0AAW4UQH0_9FIRM</name>
<dbReference type="Proteomes" id="UP001197741">
    <property type="component" value="Unassembled WGS sequence"/>
</dbReference>
<evidence type="ECO:0000313" key="2">
    <source>
        <dbReference type="Proteomes" id="UP001197741"/>
    </source>
</evidence>
<accession>A0AAW4UQH0</accession>